<evidence type="ECO:0000256" key="4">
    <source>
        <dbReference type="ARBA" id="ARBA00022679"/>
    </source>
</evidence>
<dbReference type="PROSITE" id="PS00462">
    <property type="entry name" value="G_GLU_TRANSPEPTIDASE"/>
    <property type="match status" value="1"/>
</dbReference>
<evidence type="ECO:0000256" key="9">
    <source>
        <dbReference type="PIRSR" id="PIRSR600101-1"/>
    </source>
</evidence>
<dbReference type="UniPathway" id="UPA00204"/>
<feature type="binding site" evidence="10">
    <location>
        <begin position="474"/>
        <end position="475"/>
    </location>
    <ligand>
        <name>L-glutamate</name>
        <dbReference type="ChEBI" id="CHEBI:29985"/>
    </ligand>
</feature>
<dbReference type="EMBL" id="LS483250">
    <property type="protein sequence ID" value="SQD76504.1"/>
    <property type="molecule type" value="Genomic_DNA"/>
</dbReference>
<feature type="active site" description="Nucleophile" evidence="9">
    <location>
        <position position="403"/>
    </location>
</feature>
<dbReference type="InterPro" id="IPR043137">
    <property type="entry name" value="GGT_ssub_C"/>
</dbReference>
<keyword evidence="6 11" id="KW-0865">Zymogen</keyword>
<keyword evidence="7 11" id="KW-0012">Acyltransferase</keyword>
<comment type="PTM">
    <text evidence="11">Cleaved by autocatalysis into a large and a small subunit.</text>
</comment>
<keyword evidence="13" id="KW-1185">Reference proteome</keyword>
<accession>A0A330LHX8</accession>
<protein>
    <recommendedName>
        <fullName evidence="11">Glutathione hydrolase proenzyme</fullName>
        <ecNumber evidence="11">2.3.2.2</ecNumber>
        <ecNumber evidence="11">3.4.19.13</ecNumber>
    </recommendedName>
    <component>
        <recommendedName>
            <fullName evidence="11">Glutathione hydrolase large chain</fullName>
        </recommendedName>
    </component>
    <component>
        <recommendedName>
            <fullName evidence="11">Glutathione hydrolase small chain</fullName>
        </recommendedName>
    </component>
</protein>
<evidence type="ECO:0000256" key="2">
    <source>
        <dbReference type="ARBA" id="ARBA00001089"/>
    </source>
</evidence>
<feature type="binding site" evidence="10">
    <location>
        <position position="126"/>
    </location>
    <ligand>
        <name>L-glutamate</name>
        <dbReference type="ChEBI" id="CHEBI:29985"/>
    </ligand>
</feature>
<evidence type="ECO:0000256" key="3">
    <source>
        <dbReference type="ARBA" id="ARBA00009381"/>
    </source>
</evidence>
<gene>
    <name evidence="12" type="primary">ggt</name>
    <name evidence="12" type="ORF">MORIYA_0026</name>
</gene>
<dbReference type="PANTHER" id="PTHR43199">
    <property type="entry name" value="GLUTATHIONE HYDROLASE"/>
    <property type="match status" value="1"/>
</dbReference>
<dbReference type="GO" id="GO:0006751">
    <property type="term" value="P:glutathione catabolic process"/>
    <property type="evidence" value="ECO:0007669"/>
    <property type="project" value="UniProtKB-UniRule"/>
</dbReference>
<comment type="subunit">
    <text evidence="11">This enzyme consists of two polypeptide chains, which are synthesized in precursor form from a single polypeptide.</text>
</comment>
<dbReference type="PRINTS" id="PR01210">
    <property type="entry name" value="GGTRANSPTASE"/>
</dbReference>
<dbReference type="Pfam" id="PF01019">
    <property type="entry name" value="G_glu_transpept"/>
    <property type="match status" value="1"/>
</dbReference>
<dbReference type="AlphaFoldDB" id="A0A330LHX8"/>
<dbReference type="Gene3D" id="1.10.246.130">
    <property type="match status" value="1"/>
</dbReference>
<evidence type="ECO:0000256" key="7">
    <source>
        <dbReference type="ARBA" id="ARBA00023315"/>
    </source>
</evidence>
<dbReference type="PANTHER" id="PTHR43199:SF1">
    <property type="entry name" value="GLUTATHIONE HYDROLASE PROENZYME"/>
    <property type="match status" value="1"/>
</dbReference>
<dbReference type="InterPro" id="IPR000101">
    <property type="entry name" value="GGT_peptidase"/>
</dbReference>
<keyword evidence="5 11" id="KW-0378">Hydrolase</keyword>
<dbReference type="SUPFAM" id="SSF56235">
    <property type="entry name" value="N-terminal nucleophile aminohydrolases (Ntn hydrolases)"/>
    <property type="match status" value="1"/>
</dbReference>
<dbReference type="KEGG" id="mya:MORIYA_0026"/>
<dbReference type="GO" id="GO:0036374">
    <property type="term" value="F:glutathione hydrolase activity"/>
    <property type="evidence" value="ECO:0007669"/>
    <property type="project" value="UniProtKB-UniRule"/>
</dbReference>
<evidence type="ECO:0000256" key="11">
    <source>
        <dbReference type="RuleBase" id="RU368036"/>
    </source>
</evidence>
<dbReference type="EC" id="2.3.2.2" evidence="11"/>
<dbReference type="RefSeq" id="WP_112711644.1">
    <property type="nucleotide sequence ID" value="NZ_LS483250.1"/>
</dbReference>
<dbReference type="Gene3D" id="3.60.20.40">
    <property type="match status" value="1"/>
</dbReference>
<dbReference type="InterPro" id="IPR043138">
    <property type="entry name" value="GGT_lsub"/>
</dbReference>
<comment type="catalytic activity">
    <reaction evidence="8 11">
        <text>an N-terminal (5-L-glutamyl)-[peptide] + an alpha-amino acid = 5-L-glutamyl amino acid + an N-terminal L-alpha-aminoacyl-[peptide]</text>
        <dbReference type="Rhea" id="RHEA:23904"/>
        <dbReference type="Rhea" id="RHEA-COMP:9780"/>
        <dbReference type="Rhea" id="RHEA-COMP:9795"/>
        <dbReference type="ChEBI" id="CHEBI:77644"/>
        <dbReference type="ChEBI" id="CHEBI:78597"/>
        <dbReference type="ChEBI" id="CHEBI:78599"/>
        <dbReference type="ChEBI" id="CHEBI:78608"/>
        <dbReference type="EC" id="2.3.2.2"/>
    </reaction>
</comment>
<keyword evidence="4 11" id="KW-0808">Transferase</keyword>
<dbReference type="EC" id="3.4.19.13" evidence="11"/>
<comment type="pathway">
    <text evidence="11">Sulfur metabolism; glutathione metabolism.</text>
</comment>
<dbReference type="GO" id="GO:0006750">
    <property type="term" value="P:glutathione biosynthetic process"/>
    <property type="evidence" value="ECO:0007669"/>
    <property type="project" value="UniProtKB-KW"/>
</dbReference>
<comment type="catalytic activity">
    <reaction evidence="1 11">
        <text>an S-substituted glutathione + H2O = an S-substituted L-cysteinylglycine + L-glutamate</text>
        <dbReference type="Rhea" id="RHEA:59468"/>
        <dbReference type="ChEBI" id="CHEBI:15377"/>
        <dbReference type="ChEBI" id="CHEBI:29985"/>
        <dbReference type="ChEBI" id="CHEBI:90779"/>
        <dbReference type="ChEBI" id="CHEBI:143103"/>
        <dbReference type="EC" id="3.4.19.13"/>
    </reaction>
</comment>
<comment type="similarity">
    <text evidence="3 11">Belongs to the gamma-glutamyltransferase family.</text>
</comment>
<comment type="catalytic activity">
    <reaction evidence="2 11">
        <text>glutathione + H2O = L-cysteinylglycine + L-glutamate</text>
        <dbReference type="Rhea" id="RHEA:28807"/>
        <dbReference type="ChEBI" id="CHEBI:15377"/>
        <dbReference type="ChEBI" id="CHEBI:29985"/>
        <dbReference type="ChEBI" id="CHEBI:57925"/>
        <dbReference type="ChEBI" id="CHEBI:61694"/>
        <dbReference type="EC" id="3.4.19.13"/>
    </reaction>
</comment>
<feature type="binding site" evidence="10">
    <location>
        <position position="445"/>
    </location>
    <ligand>
        <name>L-glutamate</name>
        <dbReference type="ChEBI" id="CHEBI:29985"/>
    </ligand>
</feature>
<evidence type="ECO:0000256" key="6">
    <source>
        <dbReference type="ARBA" id="ARBA00023145"/>
    </source>
</evidence>
<dbReference type="OrthoDB" id="5297205at2"/>
<dbReference type="FunFam" id="3.60.20.40:FF:000003">
    <property type="entry name" value="Gamma-glutamyltranspeptidase"/>
    <property type="match status" value="1"/>
</dbReference>
<proteinExistence type="inferred from homology"/>
<evidence type="ECO:0000313" key="12">
    <source>
        <dbReference type="EMBL" id="SQD76504.1"/>
    </source>
</evidence>
<evidence type="ECO:0000313" key="13">
    <source>
        <dbReference type="Proteomes" id="UP000250163"/>
    </source>
</evidence>
<evidence type="ECO:0000256" key="10">
    <source>
        <dbReference type="PIRSR" id="PIRSR600101-2"/>
    </source>
</evidence>
<feature type="binding site" evidence="10">
    <location>
        <begin position="421"/>
        <end position="423"/>
    </location>
    <ligand>
        <name>L-glutamate</name>
        <dbReference type="ChEBI" id="CHEBI:29985"/>
    </ligand>
</feature>
<evidence type="ECO:0000256" key="1">
    <source>
        <dbReference type="ARBA" id="ARBA00001049"/>
    </source>
</evidence>
<dbReference type="Proteomes" id="UP000250163">
    <property type="component" value="Chromosome MORIYA"/>
</dbReference>
<sequence>MPTTHVIKALTFGFIGCISLTLPTVFAKITSSDTVANIKPSTSAIYSQMAIHHPVWAANGMVASQEALATQIGVDIMQQGGNAIDAAVAVGYALAVTLPRAGNLGGGGFMLVYLAEEQRAIAIDYREVAPQAAYPDMFLDDEGNPSSKLSRFHGLAVGVPGTVLGFELALNKYGSMSLAQVMAPAIQLARDGIVVTPDLANSLRATKKRLSQWPSTQSIFYKADGSNYQPGEILKQTDLANTLSAIAKNGSPAFYQGPIAKQISDSVRNAGGIMTIQDLASYKAIERQPITGDYRGYQVISMPPPSSGGVHIVQMLNMLAEFPIDKMGHNSAATIHVMVESMRRAYADRSLYLGDPDFVNVPVAALTSQQYAKQLVSQIDLNKATPSSDISPGTLVPYESNQTTHFSVVDKFGNAVSNTYTLNFSYGSGLVADGTGVLLNNEMDDFSAKPGTPNAYGLIGGKANAVAAKKRPLSSMTPTIVLKDNKPYLVTGSPGGSRIITTTLQVIMNVIDHNMNIAQASAAPRFHHQWLPDVIRIEKGLNIDTINLLKSKGHKVEVKAAMGSTQTIMLTEEGVYGASDPRRPGALSLGY</sequence>
<evidence type="ECO:0000256" key="8">
    <source>
        <dbReference type="ARBA" id="ARBA00047417"/>
    </source>
</evidence>
<dbReference type="GO" id="GO:0103068">
    <property type="term" value="F:leukotriene C4 gamma-glutamyl transferase activity"/>
    <property type="evidence" value="ECO:0007669"/>
    <property type="project" value="UniProtKB-EC"/>
</dbReference>
<dbReference type="InterPro" id="IPR055262">
    <property type="entry name" value="GGT_CS"/>
</dbReference>
<dbReference type="InterPro" id="IPR051792">
    <property type="entry name" value="GGT_bact"/>
</dbReference>
<feature type="binding site" evidence="10">
    <location>
        <position position="496"/>
    </location>
    <ligand>
        <name>L-glutamate</name>
        <dbReference type="ChEBI" id="CHEBI:29985"/>
    </ligand>
</feature>
<dbReference type="InterPro" id="IPR029055">
    <property type="entry name" value="Ntn_hydrolases_N"/>
</dbReference>
<organism evidence="12 13">
    <name type="scientific">Moritella yayanosii</name>
    <dbReference type="NCBI Taxonomy" id="69539"/>
    <lineage>
        <taxon>Bacteria</taxon>
        <taxon>Pseudomonadati</taxon>
        <taxon>Pseudomonadota</taxon>
        <taxon>Gammaproteobacteria</taxon>
        <taxon>Alteromonadales</taxon>
        <taxon>Moritellaceae</taxon>
        <taxon>Moritella</taxon>
    </lineage>
</organism>
<evidence type="ECO:0000256" key="5">
    <source>
        <dbReference type="ARBA" id="ARBA00022801"/>
    </source>
</evidence>
<name>A0A330LHX8_9GAMM</name>
<reference evidence="13" key="1">
    <citation type="submission" date="2018-05" db="EMBL/GenBank/DDBJ databases">
        <authorList>
            <person name="Cea G.-C."/>
            <person name="William W."/>
        </authorList>
    </citation>
    <scope>NUCLEOTIDE SEQUENCE [LARGE SCALE GENOMIC DNA]</scope>
    <source>
        <strain evidence="13">DB21MT 5</strain>
    </source>
</reference>
<dbReference type="NCBIfam" id="TIGR00066">
    <property type="entry name" value="g_glut_trans"/>
    <property type="match status" value="1"/>
</dbReference>
<keyword evidence="11" id="KW-0317">Glutathione biosynthesis</keyword>